<dbReference type="Proteomes" id="UP000005297">
    <property type="component" value="Unassembled WGS sequence"/>
</dbReference>
<feature type="domain" description="DprA winged helix" evidence="3">
    <location>
        <begin position="305"/>
        <end position="357"/>
    </location>
</feature>
<protein>
    <submittedName>
        <fullName evidence="4">DNA processing protein DprA</fullName>
    </submittedName>
</protein>
<dbReference type="PANTHER" id="PTHR43022">
    <property type="entry name" value="PROTEIN SMF"/>
    <property type="match status" value="1"/>
</dbReference>
<evidence type="ECO:0000313" key="5">
    <source>
        <dbReference type="Proteomes" id="UP000005297"/>
    </source>
</evidence>
<dbReference type="NCBIfam" id="TIGR00732">
    <property type="entry name" value="dprA"/>
    <property type="match status" value="1"/>
</dbReference>
<dbReference type="InParanoid" id="Q0F0X6"/>
<dbReference type="SUPFAM" id="SSF47781">
    <property type="entry name" value="RuvA domain 2-like"/>
    <property type="match status" value="1"/>
</dbReference>
<dbReference type="AlphaFoldDB" id="Q0F0X6"/>
<dbReference type="SUPFAM" id="SSF102405">
    <property type="entry name" value="MCP/YpsA-like"/>
    <property type="match status" value="1"/>
</dbReference>
<comment type="similarity">
    <text evidence="1">Belongs to the DprA/Smf family.</text>
</comment>
<feature type="domain" description="Smf/DprA SLOG" evidence="2">
    <location>
        <begin position="80"/>
        <end position="288"/>
    </location>
</feature>
<reference evidence="4 5" key="1">
    <citation type="submission" date="2006-09" db="EMBL/GenBank/DDBJ databases">
        <authorList>
            <person name="Emerson D."/>
            <person name="Ferriera S."/>
            <person name="Johnson J."/>
            <person name="Kravitz S."/>
            <person name="Halpern A."/>
            <person name="Remington K."/>
            <person name="Beeson K."/>
            <person name="Tran B."/>
            <person name="Rogers Y.-H."/>
            <person name="Friedman R."/>
            <person name="Venter J.C."/>
        </authorList>
    </citation>
    <scope>NUCLEOTIDE SEQUENCE [LARGE SCALE GENOMIC DNA]</scope>
    <source>
        <strain evidence="4 5">PV-1</strain>
    </source>
</reference>
<dbReference type="HOGENOM" id="CLU_029601_1_1_0"/>
<dbReference type="PANTHER" id="PTHR43022:SF1">
    <property type="entry name" value="PROTEIN SMF"/>
    <property type="match status" value="1"/>
</dbReference>
<dbReference type="FunCoup" id="Q0F0X6">
    <property type="interactions" value="352"/>
</dbReference>
<dbReference type="InterPro" id="IPR003488">
    <property type="entry name" value="DprA"/>
</dbReference>
<gene>
    <name evidence="4" type="ORF">SPV1_11801</name>
</gene>
<dbReference type="Pfam" id="PF17782">
    <property type="entry name" value="WHD_DprA"/>
    <property type="match status" value="1"/>
</dbReference>
<accession>Q0F0X6</accession>
<dbReference type="GO" id="GO:0009294">
    <property type="term" value="P:DNA-mediated transformation"/>
    <property type="evidence" value="ECO:0007669"/>
    <property type="project" value="InterPro"/>
</dbReference>
<dbReference type="OrthoDB" id="9785707at2"/>
<evidence type="ECO:0000313" key="4">
    <source>
        <dbReference type="EMBL" id="EAU55415.1"/>
    </source>
</evidence>
<evidence type="ECO:0000259" key="2">
    <source>
        <dbReference type="Pfam" id="PF02481"/>
    </source>
</evidence>
<evidence type="ECO:0000256" key="1">
    <source>
        <dbReference type="ARBA" id="ARBA00006525"/>
    </source>
</evidence>
<dbReference type="Pfam" id="PF02481">
    <property type="entry name" value="DNA_processg_A"/>
    <property type="match status" value="1"/>
</dbReference>
<keyword evidence="5" id="KW-1185">Reference proteome</keyword>
<comment type="caution">
    <text evidence="4">The sequence shown here is derived from an EMBL/GenBank/DDBJ whole genome shotgun (WGS) entry which is preliminary data.</text>
</comment>
<sequence length="369" mass="39712">MTSESALQWLRLSMVHGIGPMLGRRLLAAIGGIEALWSATGDELRAVDGMGQQLVASLSSTHLSQAEQIVKQCAAQQIGILCPDDARWPVALANVEDAPLILFYRGDPVCLSHLPMLAMVGARRASREGRVLTRRWSRYFTAHDIAIVSGMAFGIDAAAHAGALEEQGITIAVLGCGLLALTEEQQRQVEAIAERGCVISEFLPAQSARPEHFPRRNRVIAGLAQATVVMEADIRSGSLITARLAGEYGRDVFAVPGSVLADNHAGCHRLIRDGAILLERAEELLVQLGLHADKTTQLHAGKQYHPADAEEAGILMAMRGEAVHLDLLAETCGLTLPELSPILLRLELQGVIERLPGSRYLLATELSDT</sequence>
<dbReference type="InterPro" id="IPR010994">
    <property type="entry name" value="RuvA_2-like"/>
</dbReference>
<evidence type="ECO:0000259" key="3">
    <source>
        <dbReference type="Pfam" id="PF17782"/>
    </source>
</evidence>
<dbReference type="RefSeq" id="WP_009849878.1">
    <property type="nucleotide sequence ID" value="NZ_DS022294.1"/>
</dbReference>
<proteinExistence type="inferred from homology"/>
<dbReference type="EMBL" id="AATS01000003">
    <property type="protein sequence ID" value="EAU55415.1"/>
    <property type="molecule type" value="Genomic_DNA"/>
</dbReference>
<dbReference type="InterPro" id="IPR036388">
    <property type="entry name" value="WH-like_DNA-bd_sf"/>
</dbReference>
<name>Q0F0X6_9PROT</name>
<dbReference type="Gene3D" id="1.10.10.10">
    <property type="entry name" value="Winged helix-like DNA-binding domain superfamily/Winged helix DNA-binding domain"/>
    <property type="match status" value="1"/>
</dbReference>
<organism evidence="4 5">
    <name type="scientific">Mariprofundus ferrooxydans PV-1</name>
    <dbReference type="NCBI Taxonomy" id="314345"/>
    <lineage>
        <taxon>Bacteria</taxon>
        <taxon>Pseudomonadati</taxon>
        <taxon>Pseudomonadota</taxon>
        <taxon>Candidatius Mariprofundia</taxon>
        <taxon>Mariprofundales</taxon>
        <taxon>Mariprofundaceae</taxon>
        <taxon>Mariprofundus</taxon>
    </lineage>
</organism>
<dbReference type="Gene3D" id="3.40.50.450">
    <property type="match status" value="1"/>
</dbReference>
<dbReference type="eggNOG" id="COG0758">
    <property type="taxonomic scope" value="Bacteria"/>
</dbReference>
<dbReference type="InterPro" id="IPR041614">
    <property type="entry name" value="DprA_WH"/>
</dbReference>
<dbReference type="STRING" id="314344.AL013_06785"/>
<dbReference type="InterPro" id="IPR057666">
    <property type="entry name" value="DrpA_SLOG"/>
</dbReference>